<reference evidence="19 20" key="1">
    <citation type="submission" date="2019-06" db="EMBL/GenBank/DDBJ databases">
        <title>Wine fermentation using esterase from Monascus purpureus.</title>
        <authorList>
            <person name="Geng C."/>
            <person name="Zhang Y."/>
        </authorList>
    </citation>
    <scope>NUCLEOTIDE SEQUENCE [LARGE SCALE GENOMIC DNA]</scope>
    <source>
        <strain evidence="19">HQ1</strain>
    </source>
</reference>
<dbReference type="Gene3D" id="2.60.120.200">
    <property type="match status" value="1"/>
</dbReference>
<evidence type="ECO:0000256" key="10">
    <source>
        <dbReference type="ARBA" id="ARBA00023136"/>
    </source>
</evidence>
<dbReference type="InterPro" id="IPR050546">
    <property type="entry name" value="Glycosyl_Hydrlase_16"/>
</dbReference>
<dbReference type="GO" id="GO:0030245">
    <property type="term" value="P:cellulose catabolic process"/>
    <property type="evidence" value="ECO:0007669"/>
    <property type="project" value="UniProtKB-KW"/>
</dbReference>
<comment type="caution">
    <text evidence="19">The sequence shown here is derived from an EMBL/GenBank/DDBJ whole genome shotgun (WGS) entry which is preliminary data.</text>
</comment>
<comment type="subcellular location">
    <subcellularLocation>
        <location evidence="2">Cell membrane</location>
        <topology evidence="2">Lipid-anchor</topology>
        <topology evidence="2">GPI-anchor</topology>
    </subcellularLocation>
</comment>
<keyword evidence="11" id="KW-0325">Glycoprotein</keyword>
<keyword evidence="7 17" id="KW-0732">Signal</keyword>
<dbReference type="Pfam" id="PF26113">
    <property type="entry name" value="GH16_XgeA"/>
    <property type="match status" value="1"/>
</dbReference>
<dbReference type="EMBL" id="VIFY01000044">
    <property type="protein sequence ID" value="TQB73437.1"/>
    <property type="molecule type" value="Genomic_DNA"/>
</dbReference>
<dbReference type="EC" id="3.2.1.6" evidence="4"/>
<dbReference type="FunFam" id="2.60.120.200:FF:000114">
    <property type="entry name" value="Probable endo-1,3(4)-beta-glucanase NFIA_089530"/>
    <property type="match status" value="1"/>
</dbReference>
<dbReference type="GO" id="GO:0005886">
    <property type="term" value="C:plasma membrane"/>
    <property type="evidence" value="ECO:0007669"/>
    <property type="project" value="UniProtKB-SubCell"/>
</dbReference>
<evidence type="ECO:0000256" key="16">
    <source>
        <dbReference type="SAM" id="MobiDB-lite"/>
    </source>
</evidence>
<organism evidence="19 20">
    <name type="scientific">Monascus purpureus</name>
    <name type="common">Red mold</name>
    <name type="synonym">Monascus anka</name>
    <dbReference type="NCBI Taxonomy" id="5098"/>
    <lineage>
        <taxon>Eukaryota</taxon>
        <taxon>Fungi</taxon>
        <taxon>Dikarya</taxon>
        <taxon>Ascomycota</taxon>
        <taxon>Pezizomycotina</taxon>
        <taxon>Eurotiomycetes</taxon>
        <taxon>Eurotiomycetidae</taxon>
        <taxon>Eurotiales</taxon>
        <taxon>Aspergillaceae</taxon>
        <taxon>Monascus</taxon>
    </lineage>
</organism>
<evidence type="ECO:0000256" key="17">
    <source>
        <dbReference type="SAM" id="SignalP"/>
    </source>
</evidence>
<evidence type="ECO:0000256" key="15">
    <source>
        <dbReference type="ARBA" id="ARBA00023326"/>
    </source>
</evidence>
<keyword evidence="10" id="KW-0472">Membrane</keyword>
<feature type="signal peptide" evidence="17">
    <location>
        <begin position="1"/>
        <end position="24"/>
    </location>
</feature>
<keyword evidence="12" id="KW-0119">Carbohydrate metabolism</keyword>
<evidence type="ECO:0000256" key="14">
    <source>
        <dbReference type="ARBA" id="ARBA00023295"/>
    </source>
</evidence>
<keyword evidence="14" id="KW-0326">Glycosidase</keyword>
<dbReference type="Proteomes" id="UP000319663">
    <property type="component" value="Unassembled WGS sequence"/>
</dbReference>
<evidence type="ECO:0000256" key="9">
    <source>
        <dbReference type="ARBA" id="ARBA00023001"/>
    </source>
</evidence>
<evidence type="ECO:0000256" key="3">
    <source>
        <dbReference type="ARBA" id="ARBA00006865"/>
    </source>
</evidence>
<evidence type="ECO:0000256" key="5">
    <source>
        <dbReference type="ARBA" id="ARBA00022475"/>
    </source>
</evidence>
<feature type="region of interest" description="Disordered" evidence="16">
    <location>
        <begin position="338"/>
        <end position="384"/>
    </location>
</feature>
<dbReference type="InterPro" id="IPR000757">
    <property type="entry name" value="Beta-glucanase-like"/>
</dbReference>
<dbReference type="STRING" id="5098.A0A507QZM1"/>
<feature type="chain" id="PRO_5021260146" description="endo-1,3(4)-beta-glucanase" evidence="17">
    <location>
        <begin position="25"/>
        <end position="540"/>
    </location>
</feature>
<protein>
    <recommendedName>
        <fullName evidence="4">endo-1,3(4)-beta-glucanase</fullName>
        <ecNumber evidence="4">3.2.1.6</ecNumber>
    </recommendedName>
</protein>
<dbReference type="OrthoDB" id="192832at2759"/>
<keyword evidence="6" id="KW-0336">GPI-anchor</keyword>
<dbReference type="GO" id="GO:0098552">
    <property type="term" value="C:side of membrane"/>
    <property type="evidence" value="ECO:0007669"/>
    <property type="project" value="UniProtKB-KW"/>
</dbReference>
<dbReference type="PROSITE" id="PS51762">
    <property type="entry name" value="GH16_2"/>
    <property type="match status" value="1"/>
</dbReference>
<feature type="region of interest" description="Disordered" evidence="16">
    <location>
        <begin position="424"/>
        <end position="456"/>
    </location>
</feature>
<comment type="catalytic activity">
    <reaction evidence="1">
        <text>Endohydrolysis of (1-&gt;3)- or (1-&gt;4)-linkages in beta-D-glucans when the glucose residue whose reducing group is involved in the linkage to be hydrolyzed is itself substituted at C-3.</text>
        <dbReference type="EC" id="3.2.1.6"/>
    </reaction>
</comment>
<evidence type="ECO:0000256" key="7">
    <source>
        <dbReference type="ARBA" id="ARBA00022729"/>
    </source>
</evidence>
<keyword evidence="13" id="KW-0449">Lipoprotein</keyword>
<comment type="similarity">
    <text evidence="3">Belongs to the glycosyl hydrolase 16 family.</text>
</comment>
<proteinExistence type="inferred from homology"/>
<gene>
    <name evidence="19" type="ORF">MPDQ_005838</name>
</gene>
<dbReference type="PANTHER" id="PTHR10963">
    <property type="entry name" value="GLYCOSYL HYDROLASE-RELATED"/>
    <property type="match status" value="1"/>
</dbReference>
<feature type="compositionally biased region" description="Low complexity" evidence="16">
    <location>
        <begin position="338"/>
        <end position="362"/>
    </location>
</feature>
<keyword evidence="15" id="KW-0624">Polysaccharide degradation</keyword>
<sequence>MPSSSLLLSVATLAISTLVSPSSASSVFRRAGASYQLVESWQGESFFDYFDFFTETDPTHGFVTYLDQSSAESSGLVNVTSSGSVYLGVDHTTVLQDNGPGRNSVRISSKKYYEQGLFIADIQHMPGSICGVWPALWTVGKDWPQDGELDIIEGVNQQQVDEIVAHTGGECTLTNTGMTGQVTASDCSLQGGTSGCTANAGPGSYGNSFNENQGGVYAIEWTSDFIKIWIFPRSSIPESITSGNPDVSTFGTPVFRLEDSCKVSEQFLSQQFIIDTTFCGDWAGGVFLNSGCPLSNPNDATQSCVNYVASNPSAFTEAYWEINYIKVYQNTTGQASSSVAVPSSSSVVPASESTPAPVATSSVPGDPPSGSTLPSPADTPGATVPSATTELVVLTTTICPESLATSTTLVGGSSVAPIALSVVESPSPESPAPEISTPNAPGPAPTSPGFSAASPLSSTLAISPSPSVTPVIPSGASPAPSSFVPVESSYLAPPASSTVSGSSYLPPGASSAFPLATGAANKASFGMPGVIGAVAIALLV</sequence>
<dbReference type="SUPFAM" id="SSF49899">
    <property type="entry name" value="Concanavalin A-like lectins/glucanases"/>
    <property type="match status" value="1"/>
</dbReference>
<keyword evidence="8" id="KW-0378">Hydrolase</keyword>
<evidence type="ECO:0000256" key="13">
    <source>
        <dbReference type="ARBA" id="ARBA00023288"/>
    </source>
</evidence>
<dbReference type="GO" id="GO:0052861">
    <property type="term" value="F:endo-1,3(4)-beta-glucanase activity"/>
    <property type="evidence" value="ECO:0007669"/>
    <property type="project" value="UniProtKB-EC"/>
</dbReference>
<keyword evidence="5" id="KW-1003">Cell membrane</keyword>
<keyword evidence="9" id="KW-0136">Cellulose degradation</keyword>
<dbReference type="InterPro" id="IPR013320">
    <property type="entry name" value="ConA-like_dom_sf"/>
</dbReference>
<feature type="compositionally biased region" description="Low complexity" evidence="16">
    <location>
        <begin position="424"/>
        <end position="438"/>
    </location>
</feature>
<dbReference type="PANTHER" id="PTHR10963:SF58">
    <property type="entry name" value="ENDO-1,3(4)-BETA-GLUCANASE XGEA"/>
    <property type="match status" value="1"/>
</dbReference>
<evidence type="ECO:0000256" key="11">
    <source>
        <dbReference type="ARBA" id="ARBA00023180"/>
    </source>
</evidence>
<evidence type="ECO:0000256" key="1">
    <source>
        <dbReference type="ARBA" id="ARBA00000124"/>
    </source>
</evidence>
<evidence type="ECO:0000256" key="6">
    <source>
        <dbReference type="ARBA" id="ARBA00022622"/>
    </source>
</evidence>
<evidence type="ECO:0000256" key="12">
    <source>
        <dbReference type="ARBA" id="ARBA00023277"/>
    </source>
</evidence>
<evidence type="ECO:0000259" key="18">
    <source>
        <dbReference type="PROSITE" id="PS51762"/>
    </source>
</evidence>
<dbReference type="AlphaFoldDB" id="A0A507QZM1"/>
<keyword evidence="20" id="KW-1185">Reference proteome</keyword>
<dbReference type="CDD" id="cd02181">
    <property type="entry name" value="GH16_fungal_Lam16A_glucanase"/>
    <property type="match status" value="1"/>
</dbReference>
<evidence type="ECO:0000256" key="2">
    <source>
        <dbReference type="ARBA" id="ARBA00004609"/>
    </source>
</evidence>
<evidence type="ECO:0000313" key="20">
    <source>
        <dbReference type="Proteomes" id="UP000319663"/>
    </source>
</evidence>
<feature type="domain" description="GH16" evidence="18">
    <location>
        <begin position="28"/>
        <end position="291"/>
    </location>
</feature>
<evidence type="ECO:0000313" key="19">
    <source>
        <dbReference type="EMBL" id="TQB73437.1"/>
    </source>
</evidence>
<name>A0A507QZM1_MONPU</name>
<evidence type="ECO:0000256" key="8">
    <source>
        <dbReference type="ARBA" id="ARBA00022801"/>
    </source>
</evidence>
<accession>A0A507QZM1</accession>
<evidence type="ECO:0000256" key="4">
    <source>
        <dbReference type="ARBA" id="ARBA00012599"/>
    </source>
</evidence>